<keyword evidence="2" id="KW-1185">Reference proteome</keyword>
<dbReference type="Gene3D" id="1.10.1070.20">
    <property type="match status" value="1"/>
</dbReference>
<dbReference type="AlphaFoldDB" id="A0A7X3MKX6"/>
<organism evidence="1 2">
    <name type="scientific">Sporofaciens musculi</name>
    <dbReference type="NCBI Taxonomy" id="2681861"/>
    <lineage>
        <taxon>Bacteria</taxon>
        <taxon>Bacillati</taxon>
        <taxon>Bacillota</taxon>
        <taxon>Clostridia</taxon>
        <taxon>Lachnospirales</taxon>
        <taxon>Lachnospiraceae</taxon>
        <taxon>Sporofaciens</taxon>
    </lineage>
</organism>
<sequence length="376" mass="43466">MTGEGNHFTGEQAAKYVLLNKDVVIAEFEVDTVFDTINIIEQFVELPYWFDNIGDFIRNRRAPKQRENIEELLRLSGCDTLQGFLDISHALSLVDTFWVKRIDSELAWKNVSLYTHPFNEVIAKTAFEGGLHGRQLSTTSPEYGTDGSFAKCWIREGERIRMLKRGSSGARNAGLEPYSEFYASQLVSNFTDEFVTYGLRMHNRRICSVCDLFTSEEYGYLPYAAVDRGNSSVESVLRKMQEFGLEEKMKRMFVIDAVILNEDRHKNNFGFIVDNRTQEIVGMAPLFDHNISLLPYAEEGEFEYGGDYLRRKGPRIGDDWIKIAAMCLDAKTRKNLILLSDFRFERHTKYNLPEWRLDALEKLIHTNIQKILNFPN</sequence>
<evidence type="ECO:0000313" key="1">
    <source>
        <dbReference type="EMBL" id="MXP78137.1"/>
    </source>
</evidence>
<proteinExistence type="predicted"/>
<comment type="caution">
    <text evidence="1">The sequence shown here is derived from an EMBL/GenBank/DDBJ whole genome shotgun (WGS) entry which is preliminary data.</text>
</comment>
<dbReference type="RefSeq" id="WP_159754331.1">
    <property type="nucleotide sequence ID" value="NZ_CATIFW010000130.1"/>
</dbReference>
<dbReference type="EMBL" id="WUQX01000001">
    <property type="protein sequence ID" value="MXP78137.1"/>
    <property type="molecule type" value="Genomic_DNA"/>
</dbReference>
<dbReference type="Proteomes" id="UP000460412">
    <property type="component" value="Unassembled WGS sequence"/>
</dbReference>
<gene>
    <name evidence="1" type="ORF">GN277_23095</name>
</gene>
<protein>
    <submittedName>
        <fullName evidence="1">HipA protein</fullName>
    </submittedName>
</protein>
<accession>A0A7X3MKX6</accession>
<reference evidence="1 2" key="1">
    <citation type="submission" date="2019-12" db="EMBL/GenBank/DDBJ databases">
        <title>Sporaefaciens musculi gen. nov., sp. nov., a novel bacterium isolated from the caecum of an obese mouse.</title>
        <authorList>
            <person name="Rasmussen T.S."/>
            <person name="Streidl T."/>
            <person name="Hitch T.C.A."/>
            <person name="Wortmann E."/>
            <person name="Deptula P."/>
            <person name="Hansen M."/>
            <person name="Nielsen D.S."/>
            <person name="Clavel T."/>
            <person name="Vogensen F.K."/>
        </authorList>
    </citation>
    <scope>NUCLEOTIDE SEQUENCE [LARGE SCALE GENOMIC DNA]</scope>
    <source>
        <strain evidence="1 2">WCA-9-b2</strain>
    </source>
</reference>
<name>A0A7X3MKX6_9FIRM</name>
<evidence type="ECO:0000313" key="2">
    <source>
        <dbReference type="Proteomes" id="UP000460412"/>
    </source>
</evidence>